<dbReference type="Proteomes" id="UP000316609">
    <property type="component" value="Unassembled WGS sequence"/>
</dbReference>
<dbReference type="PANTHER" id="PTHR43394:SF1">
    <property type="entry name" value="ATP-BINDING CASSETTE SUB-FAMILY B MEMBER 10, MITOCHONDRIAL"/>
    <property type="match status" value="1"/>
</dbReference>
<dbReference type="Gene3D" id="3.40.50.300">
    <property type="entry name" value="P-loop containing nucleotide triphosphate hydrolases"/>
    <property type="match status" value="1"/>
</dbReference>
<accession>A0A538TUL9</accession>
<feature type="domain" description="ABC transmembrane type-1" evidence="10">
    <location>
        <begin position="40"/>
        <end position="316"/>
    </location>
</feature>
<evidence type="ECO:0000259" key="9">
    <source>
        <dbReference type="PROSITE" id="PS50893"/>
    </source>
</evidence>
<keyword evidence="5 8" id="KW-1133">Transmembrane helix</keyword>
<dbReference type="PANTHER" id="PTHR43394">
    <property type="entry name" value="ATP-DEPENDENT PERMEASE MDL1, MITOCHONDRIAL"/>
    <property type="match status" value="1"/>
</dbReference>
<proteinExistence type="predicted"/>
<feature type="region of interest" description="Disordered" evidence="7">
    <location>
        <begin position="644"/>
        <end position="756"/>
    </location>
</feature>
<dbReference type="InterPro" id="IPR036640">
    <property type="entry name" value="ABC1_TM_sf"/>
</dbReference>
<dbReference type="Gene3D" id="1.20.1560.10">
    <property type="entry name" value="ABC transporter type 1, transmembrane domain"/>
    <property type="match status" value="1"/>
</dbReference>
<dbReference type="Pfam" id="PF00664">
    <property type="entry name" value="ABC_membrane"/>
    <property type="match status" value="1"/>
</dbReference>
<organism evidence="11 12">
    <name type="scientific">Eiseniibacteriota bacterium</name>
    <dbReference type="NCBI Taxonomy" id="2212470"/>
    <lineage>
        <taxon>Bacteria</taxon>
        <taxon>Candidatus Eiseniibacteriota</taxon>
    </lineage>
</organism>
<keyword evidence="2 8" id="KW-0812">Transmembrane</keyword>
<evidence type="ECO:0000256" key="7">
    <source>
        <dbReference type="SAM" id="MobiDB-lite"/>
    </source>
</evidence>
<gene>
    <name evidence="11" type="ORF">E6K78_05325</name>
</gene>
<dbReference type="SUPFAM" id="SSF52540">
    <property type="entry name" value="P-loop containing nucleoside triphosphate hydrolases"/>
    <property type="match status" value="1"/>
</dbReference>
<feature type="transmembrane region" description="Helical" evidence="8">
    <location>
        <begin position="251"/>
        <end position="279"/>
    </location>
</feature>
<dbReference type="CDD" id="cd07346">
    <property type="entry name" value="ABC_6TM_exporters"/>
    <property type="match status" value="1"/>
</dbReference>
<feature type="transmembrane region" description="Helical" evidence="8">
    <location>
        <begin position="148"/>
        <end position="167"/>
    </location>
</feature>
<comment type="caution">
    <text evidence="11">The sequence shown here is derived from an EMBL/GenBank/DDBJ whole genome shotgun (WGS) entry which is preliminary data.</text>
</comment>
<feature type="compositionally biased region" description="Basic and acidic residues" evidence="7">
    <location>
        <begin position="661"/>
        <end position="692"/>
    </location>
</feature>
<dbReference type="PROSITE" id="PS50929">
    <property type="entry name" value="ABC_TM1F"/>
    <property type="match status" value="1"/>
</dbReference>
<dbReference type="InterPro" id="IPR027417">
    <property type="entry name" value="P-loop_NTPase"/>
</dbReference>
<feature type="compositionally biased region" description="Basic and acidic residues" evidence="7">
    <location>
        <begin position="612"/>
        <end position="630"/>
    </location>
</feature>
<keyword evidence="4 11" id="KW-0067">ATP-binding</keyword>
<reference evidence="11 12" key="1">
    <citation type="journal article" date="2019" name="Nat. Microbiol.">
        <title>Mediterranean grassland soil C-N compound turnover is dependent on rainfall and depth, and is mediated by genomically divergent microorganisms.</title>
        <authorList>
            <person name="Diamond S."/>
            <person name="Andeer P.F."/>
            <person name="Li Z."/>
            <person name="Crits-Christoph A."/>
            <person name="Burstein D."/>
            <person name="Anantharaman K."/>
            <person name="Lane K.R."/>
            <person name="Thomas B.C."/>
            <person name="Pan C."/>
            <person name="Northen T.R."/>
            <person name="Banfield J.F."/>
        </authorList>
    </citation>
    <scope>NUCLEOTIDE SEQUENCE [LARGE SCALE GENOMIC DNA]</scope>
    <source>
        <strain evidence="11">WS_8</strain>
    </source>
</reference>
<dbReference type="GO" id="GO:0005886">
    <property type="term" value="C:plasma membrane"/>
    <property type="evidence" value="ECO:0007669"/>
    <property type="project" value="UniProtKB-SubCell"/>
</dbReference>
<dbReference type="SMART" id="SM00382">
    <property type="entry name" value="AAA"/>
    <property type="match status" value="1"/>
</dbReference>
<feature type="domain" description="ABC transporter" evidence="9">
    <location>
        <begin position="348"/>
        <end position="581"/>
    </location>
</feature>
<dbReference type="GO" id="GO:0016887">
    <property type="term" value="F:ATP hydrolysis activity"/>
    <property type="evidence" value="ECO:0007669"/>
    <property type="project" value="InterPro"/>
</dbReference>
<dbReference type="InterPro" id="IPR003439">
    <property type="entry name" value="ABC_transporter-like_ATP-bd"/>
</dbReference>
<feature type="transmembrane region" description="Helical" evidence="8">
    <location>
        <begin position="66"/>
        <end position="91"/>
    </location>
</feature>
<dbReference type="AlphaFoldDB" id="A0A538TUL9"/>
<keyword evidence="3" id="KW-0547">Nucleotide-binding</keyword>
<dbReference type="InterPro" id="IPR003593">
    <property type="entry name" value="AAA+_ATPase"/>
</dbReference>
<dbReference type="GO" id="GO:0015421">
    <property type="term" value="F:ABC-type oligopeptide transporter activity"/>
    <property type="evidence" value="ECO:0007669"/>
    <property type="project" value="TreeGrafter"/>
</dbReference>
<evidence type="ECO:0000259" key="10">
    <source>
        <dbReference type="PROSITE" id="PS50929"/>
    </source>
</evidence>
<feature type="compositionally biased region" description="Basic and acidic residues" evidence="7">
    <location>
        <begin position="581"/>
        <end position="592"/>
    </location>
</feature>
<evidence type="ECO:0000256" key="5">
    <source>
        <dbReference type="ARBA" id="ARBA00022989"/>
    </source>
</evidence>
<keyword evidence="6 8" id="KW-0472">Membrane</keyword>
<dbReference type="InterPro" id="IPR011527">
    <property type="entry name" value="ABC1_TM_dom"/>
</dbReference>
<comment type="subcellular location">
    <subcellularLocation>
        <location evidence="1">Cell membrane</location>
        <topology evidence="1">Multi-pass membrane protein</topology>
    </subcellularLocation>
</comment>
<evidence type="ECO:0000256" key="3">
    <source>
        <dbReference type="ARBA" id="ARBA00022741"/>
    </source>
</evidence>
<evidence type="ECO:0000256" key="8">
    <source>
        <dbReference type="SAM" id="Phobius"/>
    </source>
</evidence>
<dbReference type="SUPFAM" id="SSF90123">
    <property type="entry name" value="ABC transporter transmembrane region"/>
    <property type="match status" value="1"/>
</dbReference>
<evidence type="ECO:0000313" key="11">
    <source>
        <dbReference type="EMBL" id="TMQ67295.1"/>
    </source>
</evidence>
<dbReference type="GO" id="GO:0005524">
    <property type="term" value="F:ATP binding"/>
    <property type="evidence" value="ECO:0007669"/>
    <property type="project" value="UniProtKB-KW"/>
</dbReference>
<dbReference type="PROSITE" id="PS50893">
    <property type="entry name" value="ABC_TRANSPORTER_2"/>
    <property type="match status" value="1"/>
</dbReference>
<feature type="transmembrane region" description="Helical" evidence="8">
    <location>
        <begin position="173"/>
        <end position="192"/>
    </location>
</feature>
<feature type="region of interest" description="Disordered" evidence="7">
    <location>
        <begin position="559"/>
        <end position="630"/>
    </location>
</feature>
<dbReference type="Pfam" id="PF00005">
    <property type="entry name" value="ABC_tran"/>
    <property type="match status" value="1"/>
</dbReference>
<protein>
    <submittedName>
        <fullName evidence="11">ATP-binding cassette domain-containing protein</fullName>
    </submittedName>
</protein>
<feature type="compositionally biased region" description="Basic residues" evidence="7">
    <location>
        <begin position="719"/>
        <end position="728"/>
    </location>
</feature>
<evidence type="ECO:0000256" key="1">
    <source>
        <dbReference type="ARBA" id="ARBA00004651"/>
    </source>
</evidence>
<dbReference type="EMBL" id="VBOY01000045">
    <property type="protein sequence ID" value="TMQ67295.1"/>
    <property type="molecule type" value="Genomic_DNA"/>
</dbReference>
<evidence type="ECO:0000313" key="12">
    <source>
        <dbReference type="Proteomes" id="UP000316609"/>
    </source>
</evidence>
<name>A0A538TUL9_UNCEI</name>
<evidence type="ECO:0000256" key="2">
    <source>
        <dbReference type="ARBA" id="ARBA00022692"/>
    </source>
</evidence>
<evidence type="ECO:0000256" key="6">
    <source>
        <dbReference type="ARBA" id="ARBA00023136"/>
    </source>
</evidence>
<evidence type="ECO:0000256" key="4">
    <source>
        <dbReference type="ARBA" id="ARBA00022840"/>
    </source>
</evidence>
<feature type="transmembrane region" description="Helical" evidence="8">
    <location>
        <begin position="30"/>
        <end position="54"/>
    </location>
</feature>
<dbReference type="InterPro" id="IPR039421">
    <property type="entry name" value="Type_1_exporter"/>
</dbReference>
<sequence length="756" mass="83651">MSGPAERGPVRSFVDVPAWRYFEAFLPGRLGILVCYGAIAAAQSLLLLPILLLVRHAVDQAIPHRQIGLLVAIGAGIFALRAVNGLVTLWLRARYIYEIKNGILRLREDLLRRLYSLSRAAYTQLDLDTTHARIVLDTDRLDNTSHTVVARLVPAFFSAAALIFLLAFLNWRLLLAAIVLAPLLVLAARLTGKRVKARIFLFQRAFETFSNGMLFVLQHLDLTHVQSSETWETARRTQDMRQLKEASERMAFVYAVHSQLQGIVVTLCGVAILVLGGAAVATHSMTIGQFLSFWVAAGLLNGHVTTIMTAIPEWITANESMITLHRFAQSESPRPYRGGSRIAFRGGVELREVAFGYGAAPVLQDVNLEIRPGETCALIGANGAGKSTVLYLILGFYRPSRGELRADGLPYDRIDLVELRRGIGAVMQHPTFFAGSIRENITYGRPEATTDEMLRAARLALADDFIRALPAGYDTPIGEEGVLLSGGENQRIAVARALLGRPRLLILDEPTNHLESGLIHRLIENLRSLEEQPAILLISHDREVLRHAAILHRVEDGTVTRWNPTPRPSEAPLRAGGQRSGEARPRLPDRRHGGTPVVRRRCPGAILHPRARPSEHRPGGRARRDDLLVGQQVDRRANVAAAVRTRALQRSRRPVGVSEPPRQDRLPLSRLLGERVRPRSQDRHLLDAERRPAPLLDTRLTAAHPDPLVDGAERSPAGPRRRGRRRRSGPAVGGQGRPRQVLHGARVPRAGYDVPR</sequence>